<reference evidence="1 2" key="1">
    <citation type="journal article" date="2021" name="Appl. Environ. Microbiol.">
        <title>Genetic linkage and physical mapping for an oyster mushroom Pleurotus cornucopiae and QTL analysis for the trait cap color.</title>
        <authorList>
            <person name="Zhang Y."/>
            <person name="Gao W."/>
            <person name="Sonnenberg A."/>
            <person name="Chen Q."/>
            <person name="Zhang J."/>
            <person name="Huang C."/>
        </authorList>
    </citation>
    <scope>NUCLEOTIDE SEQUENCE [LARGE SCALE GENOMIC DNA]</scope>
    <source>
        <strain evidence="1">CCMSSC00406</strain>
    </source>
</reference>
<comment type="caution">
    <text evidence="1">The sequence shown here is derived from an EMBL/GenBank/DDBJ whole genome shotgun (WGS) entry which is preliminary data.</text>
</comment>
<accession>A0ACB7J4W8</accession>
<organism evidence="1 2">
    <name type="scientific">Pleurotus cornucopiae</name>
    <name type="common">Cornucopia mushroom</name>
    <dbReference type="NCBI Taxonomy" id="5321"/>
    <lineage>
        <taxon>Eukaryota</taxon>
        <taxon>Fungi</taxon>
        <taxon>Dikarya</taxon>
        <taxon>Basidiomycota</taxon>
        <taxon>Agaricomycotina</taxon>
        <taxon>Agaricomycetes</taxon>
        <taxon>Agaricomycetidae</taxon>
        <taxon>Agaricales</taxon>
        <taxon>Pleurotineae</taxon>
        <taxon>Pleurotaceae</taxon>
        <taxon>Pleurotus</taxon>
    </lineage>
</organism>
<protein>
    <submittedName>
        <fullName evidence="1">Uncharacterized protein</fullName>
    </submittedName>
</protein>
<name>A0ACB7J4W8_PLECO</name>
<dbReference type="Proteomes" id="UP000824881">
    <property type="component" value="Unassembled WGS sequence"/>
</dbReference>
<sequence>MGTSGYKVYRHRGRFYTQFVSHDAYHHGLGLELMHSVPQEPRQYAEWVIERRKFFDEVQAQVIDGEHPDYTITRATPKFDDFICYIYEIDLDHHTYHYGGFPMFRLDNLPPDEIFEESIGKDGFGHPMPTEALPEEHMYRWRPILPPKPLDIETYEAYKEPTGKFEALQAMLDAHSMLSEAQESCVRLYEIIAGAFVTSYALHSALHSSELYCDDGEDAASIPPFVEEAALKFILVAFLPMHYPWYSMSGIDAQYEKRRAEYMWIYYNVCAKAAVDFLDREAVLQGAVGDLVRHIHGTGKQGVVYGVLCSLFHVVIVRVDMANGARFEHTPALTFLPPRCGHGPWAQGIDALMKLSFHLQDATFDLDLDPRSAAPPQRTHTRPPTHFDKLPLEIVQHILADTECERSGMSSAWLIALGSLNAQTRSAVAPYVFRPTVGGRALRAVVGTQHPGCARWKWMSELFEDHAGRCCVHRRERCGTYVGRGDQALLETPIFEVGQAGALTVAASHVTLAEFRGLG</sequence>
<proteinExistence type="predicted"/>
<dbReference type="EMBL" id="WQMT02000003">
    <property type="protein sequence ID" value="KAG9224413.1"/>
    <property type="molecule type" value="Genomic_DNA"/>
</dbReference>
<evidence type="ECO:0000313" key="2">
    <source>
        <dbReference type="Proteomes" id="UP000824881"/>
    </source>
</evidence>
<evidence type="ECO:0000313" key="1">
    <source>
        <dbReference type="EMBL" id="KAG9224413.1"/>
    </source>
</evidence>
<gene>
    <name evidence="1" type="ORF">CCMSSC00406_0009455</name>
</gene>
<keyword evidence="2" id="KW-1185">Reference proteome</keyword>